<dbReference type="AlphaFoldDB" id="A0A0D0DBF9"/>
<dbReference type="HOGENOM" id="CLU_088458_1_2_1"/>
<dbReference type="EMBL" id="KN828715">
    <property type="protein sequence ID" value="KIK74595.1"/>
    <property type="molecule type" value="Genomic_DNA"/>
</dbReference>
<evidence type="ECO:0000313" key="2">
    <source>
        <dbReference type="Proteomes" id="UP000054538"/>
    </source>
</evidence>
<protein>
    <submittedName>
        <fullName evidence="1">Uncharacterized protein</fullName>
    </submittedName>
</protein>
<accession>A0A0D0DBF9</accession>
<dbReference type="Proteomes" id="UP000054538">
    <property type="component" value="Unassembled WGS sequence"/>
</dbReference>
<organism evidence="1 2">
    <name type="scientific">Paxillus rubicundulus Ve08.2h10</name>
    <dbReference type="NCBI Taxonomy" id="930991"/>
    <lineage>
        <taxon>Eukaryota</taxon>
        <taxon>Fungi</taxon>
        <taxon>Dikarya</taxon>
        <taxon>Basidiomycota</taxon>
        <taxon>Agaricomycotina</taxon>
        <taxon>Agaricomycetes</taxon>
        <taxon>Agaricomycetidae</taxon>
        <taxon>Boletales</taxon>
        <taxon>Paxilineae</taxon>
        <taxon>Paxillaceae</taxon>
        <taxon>Paxillus</taxon>
    </lineage>
</organism>
<evidence type="ECO:0000313" key="1">
    <source>
        <dbReference type="EMBL" id="KIK74595.1"/>
    </source>
</evidence>
<reference evidence="1 2" key="1">
    <citation type="submission" date="2014-04" db="EMBL/GenBank/DDBJ databases">
        <authorList>
            <consortium name="DOE Joint Genome Institute"/>
            <person name="Kuo A."/>
            <person name="Kohler A."/>
            <person name="Jargeat P."/>
            <person name="Nagy L.G."/>
            <person name="Floudas D."/>
            <person name="Copeland A."/>
            <person name="Barry K.W."/>
            <person name="Cichocki N."/>
            <person name="Veneault-Fourrey C."/>
            <person name="LaButti K."/>
            <person name="Lindquist E.A."/>
            <person name="Lipzen A."/>
            <person name="Lundell T."/>
            <person name="Morin E."/>
            <person name="Murat C."/>
            <person name="Sun H."/>
            <person name="Tunlid A."/>
            <person name="Henrissat B."/>
            <person name="Grigoriev I.V."/>
            <person name="Hibbett D.S."/>
            <person name="Martin F."/>
            <person name="Nordberg H.P."/>
            <person name="Cantor M.N."/>
            <person name="Hua S.X."/>
        </authorList>
    </citation>
    <scope>NUCLEOTIDE SEQUENCE [LARGE SCALE GENOMIC DNA]</scope>
    <source>
        <strain evidence="1 2">Ve08.2h10</strain>
    </source>
</reference>
<proteinExistence type="predicted"/>
<gene>
    <name evidence="1" type="ORF">PAXRUDRAFT_175181</name>
</gene>
<sequence>PKPPAQLVLAETALMQSIHQLESWNCIFGEKIMLDAILDPPEEQEVGQSSSLLNADNDELIVVEVHQQMAVESGEIIEVESDNDNNNDNNVDDGSLISHAGVIAMCQQLEGDCMQFGDAELSFDLASHLWTFHIHLQWEDLLHSK</sequence>
<reference evidence="2" key="2">
    <citation type="submission" date="2015-01" db="EMBL/GenBank/DDBJ databases">
        <title>Evolutionary Origins and Diversification of the Mycorrhizal Mutualists.</title>
        <authorList>
            <consortium name="DOE Joint Genome Institute"/>
            <consortium name="Mycorrhizal Genomics Consortium"/>
            <person name="Kohler A."/>
            <person name="Kuo A."/>
            <person name="Nagy L.G."/>
            <person name="Floudas D."/>
            <person name="Copeland A."/>
            <person name="Barry K.W."/>
            <person name="Cichocki N."/>
            <person name="Veneault-Fourrey C."/>
            <person name="LaButti K."/>
            <person name="Lindquist E.A."/>
            <person name="Lipzen A."/>
            <person name="Lundell T."/>
            <person name="Morin E."/>
            <person name="Murat C."/>
            <person name="Riley R."/>
            <person name="Ohm R."/>
            <person name="Sun H."/>
            <person name="Tunlid A."/>
            <person name="Henrissat B."/>
            <person name="Grigoriev I.V."/>
            <person name="Hibbett D.S."/>
            <person name="Martin F."/>
        </authorList>
    </citation>
    <scope>NUCLEOTIDE SEQUENCE [LARGE SCALE GENOMIC DNA]</scope>
    <source>
        <strain evidence="2">Ve08.2h10</strain>
    </source>
</reference>
<dbReference type="InParanoid" id="A0A0D0DBF9"/>
<dbReference type="OrthoDB" id="3048787at2759"/>
<name>A0A0D0DBF9_9AGAM</name>
<feature type="non-terminal residue" evidence="1">
    <location>
        <position position="1"/>
    </location>
</feature>
<keyword evidence="2" id="KW-1185">Reference proteome</keyword>